<name>A0A410P4S8_VELA1</name>
<dbReference type="SFLD" id="SFLDS00029">
    <property type="entry name" value="Radical_SAM"/>
    <property type="match status" value="1"/>
</dbReference>
<evidence type="ECO:0000256" key="1">
    <source>
        <dbReference type="ARBA" id="ARBA00001966"/>
    </source>
</evidence>
<keyword evidence="3" id="KW-0479">Metal-binding</keyword>
<dbReference type="PANTHER" id="PTHR11228">
    <property type="entry name" value="RADICAL SAM DOMAIN PROTEIN"/>
    <property type="match status" value="1"/>
</dbReference>
<dbReference type="GO" id="GO:0046872">
    <property type="term" value="F:metal ion binding"/>
    <property type="evidence" value="ECO:0007669"/>
    <property type="project" value="UniProtKB-KW"/>
</dbReference>
<dbReference type="Gene3D" id="3.20.20.70">
    <property type="entry name" value="Aldolase class I"/>
    <property type="match status" value="1"/>
</dbReference>
<evidence type="ECO:0000256" key="2">
    <source>
        <dbReference type="ARBA" id="ARBA00022691"/>
    </source>
</evidence>
<dbReference type="AlphaFoldDB" id="A0A410P4S8"/>
<dbReference type="GO" id="GO:0003824">
    <property type="term" value="F:catalytic activity"/>
    <property type="evidence" value="ECO:0007669"/>
    <property type="project" value="InterPro"/>
</dbReference>
<keyword evidence="4" id="KW-0408">Iron</keyword>
<dbReference type="SUPFAM" id="SSF102114">
    <property type="entry name" value="Radical SAM enzymes"/>
    <property type="match status" value="1"/>
</dbReference>
<dbReference type="Proteomes" id="UP000287243">
    <property type="component" value="Chromosome"/>
</dbReference>
<feature type="domain" description="Radical SAM core" evidence="6">
    <location>
        <begin position="108"/>
        <end position="312"/>
    </location>
</feature>
<evidence type="ECO:0000256" key="5">
    <source>
        <dbReference type="ARBA" id="ARBA00023014"/>
    </source>
</evidence>
<dbReference type="CDD" id="cd01335">
    <property type="entry name" value="Radical_SAM"/>
    <property type="match status" value="1"/>
</dbReference>
<dbReference type="InterPro" id="IPR007197">
    <property type="entry name" value="rSAM"/>
</dbReference>
<dbReference type="KEGG" id="vai:BU251_04175"/>
<keyword evidence="5" id="KW-0411">Iron-sulfur</keyword>
<gene>
    <name evidence="7" type="ORF">BU251_04175</name>
</gene>
<sequence length="426" mass="48244">MTMPVLAVLLKKMTLTGARVRKEGRLIEVCVGRADPFRVRSLAYLLLNGFERRYFIVVREMPYCLMPDAWDHIPSSAGDAVRDRRCRSCRFHLSCLGPKRRVVPAAQKDAPREVAFELTDRCNLRCRTCFHATGSRRLALERVIAVMKAMKRAGVPQVRFTGGEPLLYPGLRPAVLTAKKMGLEVLLNTNATLINQEDAEFLACHLDDILVSCQGCDGATEEYLTGGGRFFADKLRHIRMLTRRNLPLRAGTIVTQTLIERLPDYLSLLQSLGVGRWELYRPLPTSFSQKRGMVSRDDFRRLLARLSVYRGDMSIKFANPVPFCMADDLAASCHLLTGGFWDDGHSRLVMDAGGHFKPSYALDTDLGTDMLKAWRHSALTPLRSLSYLSPRCRECAYVYWCRGGSRLWARHGRGSIWSEDPWMSHE</sequence>
<keyword evidence="2" id="KW-0949">S-adenosyl-L-methionine</keyword>
<evidence type="ECO:0000313" key="8">
    <source>
        <dbReference type="Proteomes" id="UP000287243"/>
    </source>
</evidence>
<reference evidence="7 8" key="1">
    <citation type="submission" date="2017-01" db="EMBL/GenBank/DDBJ databases">
        <title>First insights into the biology of 'candidatus Vampirococcus archaeovorus'.</title>
        <authorList>
            <person name="Kizina J."/>
            <person name="Jordan S."/>
            <person name="Stueber K."/>
            <person name="Reinhardt R."/>
            <person name="Harder J."/>
        </authorList>
    </citation>
    <scope>NUCLEOTIDE SEQUENCE [LARGE SCALE GENOMIC DNA]</scope>
    <source>
        <strain evidence="7 8">LiM</strain>
    </source>
</reference>
<evidence type="ECO:0000256" key="3">
    <source>
        <dbReference type="ARBA" id="ARBA00022723"/>
    </source>
</evidence>
<accession>A0A410P4S8</accession>
<organism evidence="7 8">
    <name type="scientific">Velamenicoccus archaeovorus</name>
    <dbReference type="NCBI Taxonomy" id="1930593"/>
    <lineage>
        <taxon>Bacteria</taxon>
        <taxon>Pseudomonadati</taxon>
        <taxon>Candidatus Omnitrophota</taxon>
        <taxon>Candidatus Velamenicoccus</taxon>
    </lineage>
</organism>
<evidence type="ECO:0000259" key="6">
    <source>
        <dbReference type="PROSITE" id="PS51918"/>
    </source>
</evidence>
<dbReference type="OrthoDB" id="9792276at2"/>
<dbReference type="InterPro" id="IPR050377">
    <property type="entry name" value="Radical_SAM_PqqE_MftC-like"/>
</dbReference>
<dbReference type="PANTHER" id="PTHR11228:SF7">
    <property type="entry name" value="PQQA PEPTIDE CYCLASE"/>
    <property type="match status" value="1"/>
</dbReference>
<evidence type="ECO:0000313" key="7">
    <source>
        <dbReference type="EMBL" id="QAT16984.1"/>
    </source>
</evidence>
<proteinExistence type="predicted"/>
<evidence type="ECO:0000256" key="4">
    <source>
        <dbReference type="ARBA" id="ARBA00023004"/>
    </source>
</evidence>
<dbReference type="InterPro" id="IPR058240">
    <property type="entry name" value="rSAM_sf"/>
</dbReference>
<dbReference type="GO" id="GO:0051536">
    <property type="term" value="F:iron-sulfur cluster binding"/>
    <property type="evidence" value="ECO:0007669"/>
    <property type="project" value="UniProtKB-KW"/>
</dbReference>
<dbReference type="EMBL" id="CP019384">
    <property type="protein sequence ID" value="QAT16984.1"/>
    <property type="molecule type" value="Genomic_DNA"/>
</dbReference>
<protein>
    <recommendedName>
        <fullName evidence="6">Radical SAM core domain-containing protein</fullName>
    </recommendedName>
</protein>
<dbReference type="PROSITE" id="PS51918">
    <property type="entry name" value="RADICAL_SAM"/>
    <property type="match status" value="1"/>
</dbReference>
<dbReference type="SFLD" id="SFLDG01067">
    <property type="entry name" value="SPASM/twitch_domain_containing"/>
    <property type="match status" value="1"/>
</dbReference>
<keyword evidence="8" id="KW-1185">Reference proteome</keyword>
<dbReference type="Pfam" id="PF04055">
    <property type="entry name" value="Radical_SAM"/>
    <property type="match status" value="1"/>
</dbReference>
<dbReference type="InterPro" id="IPR013785">
    <property type="entry name" value="Aldolase_TIM"/>
</dbReference>
<comment type="cofactor">
    <cofactor evidence="1">
        <name>[4Fe-4S] cluster</name>
        <dbReference type="ChEBI" id="CHEBI:49883"/>
    </cofactor>
</comment>